<dbReference type="RefSeq" id="WP_244676690.1">
    <property type="nucleotide sequence ID" value="NZ_CP095046.1"/>
</dbReference>
<evidence type="ECO:0000313" key="1">
    <source>
        <dbReference type="EMBL" id="UOQ73336.1"/>
    </source>
</evidence>
<dbReference type="AlphaFoldDB" id="A0A8T9Q6V5"/>
<keyword evidence="2" id="KW-1185">Reference proteome</keyword>
<dbReference type="EMBL" id="CP095046">
    <property type="protein sequence ID" value="UOQ73336.1"/>
    <property type="molecule type" value="Genomic_DNA"/>
</dbReference>
<name>A0A8T9Q6V5_9BACT</name>
<proteinExistence type="predicted"/>
<gene>
    <name evidence="1" type="ORF">MUN79_05065</name>
</gene>
<accession>A0A8T9Q6V5</accession>
<sequence length="170" mass="18744">MVRYTRKPGVRGCYQWGRRLALHAALLASRFGRTKPVSFRTLSQNGAQPGSFVWRGTVVNLQIGLRGFAPLGTKLQLLYGAGYEINSFLNPKSELTYGGYTQNFLGGFRGTLLPYLEVGLAHGRFGAQLNSRLYAGQIFAGQHVASWSLNALLSYRLNKDVDQPASKTSK</sequence>
<reference evidence="1" key="1">
    <citation type="submission" date="2022-04" db="EMBL/GenBank/DDBJ databases">
        <title>Hymenobacter sp. isolated from the air.</title>
        <authorList>
            <person name="Won M."/>
            <person name="Lee C.-M."/>
            <person name="Woen H.-Y."/>
            <person name="Kwon S.-W."/>
        </authorList>
    </citation>
    <scope>NUCLEOTIDE SEQUENCE</scope>
    <source>
        <strain evidence="1">5116S-3</strain>
    </source>
</reference>
<organism evidence="1 2">
    <name type="scientific">Hymenobacter cellulosilyticus</name>
    <dbReference type="NCBI Taxonomy" id="2932248"/>
    <lineage>
        <taxon>Bacteria</taxon>
        <taxon>Pseudomonadati</taxon>
        <taxon>Bacteroidota</taxon>
        <taxon>Cytophagia</taxon>
        <taxon>Cytophagales</taxon>
        <taxon>Hymenobacteraceae</taxon>
        <taxon>Hymenobacter</taxon>
    </lineage>
</organism>
<protein>
    <submittedName>
        <fullName evidence="1">Uncharacterized protein</fullName>
    </submittedName>
</protein>
<dbReference type="KEGG" id="hcu:MUN79_05065"/>
<evidence type="ECO:0000313" key="2">
    <source>
        <dbReference type="Proteomes" id="UP000831796"/>
    </source>
</evidence>
<dbReference type="Proteomes" id="UP000831796">
    <property type="component" value="Chromosome"/>
</dbReference>